<dbReference type="PANTHER" id="PTHR10219:SF25">
    <property type="entry name" value="PLECKSTRIN HOMOLOGY DOMAIN-CONTAINING FAMILY A MEMBER 8"/>
    <property type="match status" value="1"/>
</dbReference>
<feature type="domain" description="Glycolipid transfer protein" evidence="2">
    <location>
        <begin position="20"/>
        <end position="165"/>
    </location>
</feature>
<protein>
    <submittedName>
        <fullName evidence="4">Glycolipid transfer protein-like</fullName>
    </submittedName>
</protein>
<dbReference type="RefSeq" id="XP_002734123.1">
    <property type="nucleotide sequence ID" value="XM_002734077.2"/>
</dbReference>
<proteinExistence type="predicted"/>
<dbReference type="Proteomes" id="UP000694865">
    <property type="component" value="Unplaced"/>
</dbReference>
<dbReference type="Pfam" id="PF08718">
    <property type="entry name" value="GLTP"/>
    <property type="match status" value="1"/>
</dbReference>
<dbReference type="InterPro" id="IPR014830">
    <property type="entry name" value="Glycolipid_transfer_prot_dom"/>
</dbReference>
<reference evidence="4" key="1">
    <citation type="submission" date="2025-08" db="UniProtKB">
        <authorList>
            <consortium name="RefSeq"/>
        </authorList>
    </citation>
    <scope>IDENTIFICATION</scope>
    <source>
        <tissue evidence="4">Testes</tissue>
    </source>
</reference>
<dbReference type="SUPFAM" id="SSF110004">
    <property type="entry name" value="Glycolipid transfer protein, GLTP"/>
    <property type="match status" value="1"/>
</dbReference>
<dbReference type="Gene3D" id="1.10.3520.10">
    <property type="entry name" value="Glycolipid transfer protein"/>
    <property type="match status" value="1"/>
</dbReference>
<evidence type="ECO:0000256" key="1">
    <source>
        <dbReference type="ARBA" id="ARBA00022448"/>
    </source>
</evidence>
<keyword evidence="3" id="KW-1185">Reference proteome</keyword>
<dbReference type="GeneID" id="100377267"/>
<sequence length="206" mass="23582">MTFFKKREHHFQPIRADGKIDTMPFLLAAEDNILPFFDVMGSTAFYPVKSDIAGNITKLTKKYELDPEKYSTLQDMVDCEIEAKTITDKGSATDALIWLKRALQFIHGFVQNLLDGVNDGESLRPCAMKSYDANLKPYHGWMVQNIFSLITRAVPNRKDFIEGLAQGEKEEAVLDDLREFLVLFGKNIDVIVEMYKSKDLDMQFKV</sequence>
<gene>
    <name evidence="4" type="primary">LOC100377267</name>
</gene>
<evidence type="ECO:0000313" key="4">
    <source>
        <dbReference type="RefSeq" id="XP_002734123.1"/>
    </source>
</evidence>
<name>A0ABM0GNX2_SACKO</name>
<accession>A0ABM0GNX2</accession>
<evidence type="ECO:0000259" key="2">
    <source>
        <dbReference type="Pfam" id="PF08718"/>
    </source>
</evidence>
<dbReference type="InterPro" id="IPR036497">
    <property type="entry name" value="GLTP_sf"/>
</dbReference>
<keyword evidence="1" id="KW-0813">Transport</keyword>
<evidence type="ECO:0000313" key="3">
    <source>
        <dbReference type="Proteomes" id="UP000694865"/>
    </source>
</evidence>
<dbReference type="PANTHER" id="PTHR10219">
    <property type="entry name" value="GLYCOLIPID TRANSFER PROTEIN-RELATED"/>
    <property type="match status" value="1"/>
</dbReference>
<organism evidence="3 4">
    <name type="scientific">Saccoglossus kowalevskii</name>
    <name type="common">Acorn worm</name>
    <dbReference type="NCBI Taxonomy" id="10224"/>
    <lineage>
        <taxon>Eukaryota</taxon>
        <taxon>Metazoa</taxon>
        <taxon>Hemichordata</taxon>
        <taxon>Enteropneusta</taxon>
        <taxon>Harrimaniidae</taxon>
        <taxon>Saccoglossus</taxon>
    </lineage>
</organism>